<accession>A0ABU1DHJ5</accession>
<proteinExistence type="predicted"/>
<keyword evidence="3" id="KW-1185">Reference proteome</keyword>
<dbReference type="Proteomes" id="UP001181622">
    <property type="component" value="Unassembled WGS sequence"/>
</dbReference>
<dbReference type="RefSeq" id="WP_309392568.1">
    <property type="nucleotide sequence ID" value="NZ_JADBEO010000028.1"/>
</dbReference>
<name>A0ABU1DHJ5_9HYPH</name>
<evidence type="ECO:0000313" key="2">
    <source>
        <dbReference type="EMBL" id="MDR4307593.1"/>
    </source>
</evidence>
<comment type="caution">
    <text evidence="2">The sequence shown here is derived from an EMBL/GenBank/DDBJ whole genome shotgun (WGS) entry which is preliminary data.</text>
</comment>
<reference evidence="2" key="1">
    <citation type="submission" date="2020-10" db="EMBL/GenBank/DDBJ databases">
        <authorList>
            <person name="Abbas A."/>
            <person name="Razzaq R."/>
            <person name="Waqas M."/>
            <person name="Abbas N."/>
            <person name="Nielsen T.K."/>
            <person name="Hansen L.H."/>
            <person name="Hussain S."/>
            <person name="Shahid M."/>
        </authorList>
    </citation>
    <scope>NUCLEOTIDE SEQUENCE</scope>
    <source>
        <strain evidence="2">S14</strain>
    </source>
</reference>
<organism evidence="2 3">
    <name type="scientific">Chelatococcus sambhunathii</name>
    <dbReference type="NCBI Taxonomy" id="363953"/>
    <lineage>
        <taxon>Bacteria</taxon>
        <taxon>Pseudomonadati</taxon>
        <taxon>Pseudomonadota</taxon>
        <taxon>Alphaproteobacteria</taxon>
        <taxon>Hyphomicrobiales</taxon>
        <taxon>Chelatococcaceae</taxon>
        <taxon>Chelatococcus</taxon>
    </lineage>
</organism>
<keyword evidence="1" id="KW-0175">Coiled coil</keyword>
<feature type="coiled-coil region" evidence="1">
    <location>
        <begin position="32"/>
        <end position="59"/>
    </location>
</feature>
<evidence type="ECO:0000313" key="3">
    <source>
        <dbReference type="Proteomes" id="UP001181622"/>
    </source>
</evidence>
<protein>
    <submittedName>
        <fullName evidence="2">Uncharacterized protein</fullName>
    </submittedName>
</protein>
<gene>
    <name evidence="2" type="ORF">IHQ68_13290</name>
</gene>
<sequence>MVDENAHLAEANRHIALAERLIGEQRVRILEIEEVGGDLVEAERLLKNLNDTLEQLLIHRRMIIEAGGKET</sequence>
<evidence type="ECO:0000256" key="1">
    <source>
        <dbReference type="SAM" id="Coils"/>
    </source>
</evidence>
<dbReference type="EMBL" id="JADBEO010000028">
    <property type="protein sequence ID" value="MDR4307593.1"/>
    <property type="molecule type" value="Genomic_DNA"/>
</dbReference>